<dbReference type="PANTHER" id="PTHR34218">
    <property type="entry name" value="PEPTIDASE S45 PENICILLIN AMIDASE"/>
    <property type="match status" value="1"/>
</dbReference>
<feature type="binding site" evidence="5">
    <location>
        <position position="193"/>
    </location>
    <ligand>
        <name>Ca(2+)</name>
        <dbReference type="ChEBI" id="CHEBI:29108"/>
    </ligand>
</feature>
<dbReference type="GO" id="GO:0046872">
    <property type="term" value="F:metal ion binding"/>
    <property type="evidence" value="ECO:0007669"/>
    <property type="project" value="UniProtKB-KW"/>
</dbReference>
<evidence type="ECO:0000256" key="1">
    <source>
        <dbReference type="ARBA" id="ARBA00006586"/>
    </source>
</evidence>
<feature type="binding site" evidence="5">
    <location>
        <position position="366"/>
    </location>
    <ligand>
        <name>Ca(2+)</name>
        <dbReference type="ChEBI" id="CHEBI:29108"/>
    </ligand>
</feature>
<dbReference type="Gene3D" id="1.10.1400.10">
    <property type="match status" value="1"/>
</dbReference>
<keyword evidence="5" id="KW-0479">Metal-binding</keyword>
<dbReference type="InterPro" id="IPR023343">
    <property type="entry name" value="Penicillin_amidase_dom1"/>
</dbReference>
<dbReference type="PIRSF" id="PIRSF001227">
    <property type="entry name" value="Pen_acylase"/>
    <property type="match status" value="1"/>
</dbReference>
<dbReference type="Gene3D" id="1.10.439.10">
    <property type="entry name" value="Penicillin Amidohydrolase, domain 1"/>
    <property type="match status" value="1"/>
</dbReference>
<feature type="active site" description="Nucleophile" evidence="4">
    <location>
        <position position="287"/>
    </location>
</feature>
<keyword evidence="3" id="KW-0865">Zymogen</keyword>
<dbReference type="InterPro" id="IPR002692">
    <property type="entry name" value="S45"/>
</dbReference>
<organism evidence="6 7">
    <name type="scientific">Pseudoduganella rivuli</name>
    <dbReference type="NCBI Taxonomy" id="2666085"/>
    <lineage>
        <taxon>Bacteria</taxon>
        <taxon>Pseudomonadati</taxon>
        <taxon>Pseudomonadota</taxon>
        <taxon>Betaproteobacteria</taxon>
        <taxon>Burkholderiales</taxon>
        <taxon>Oxalobacteraceae</taxon>
        <taxon>Telluria group</taxon>
        <taxon>Pseudoduganella</taxon>
    </lineage>
</organism>
<dbReference type="InterPro" id="IPR029055">
    <property type="entry name" value="Ntn_hydrolases_N"/>
</dbReference>
<evidence type="ECO:0000256" key="3">
    <source>
        <dbReference type="ARBA" id="ARBA00023145"/>
    </source>
</evidence>
<evidence type="ECO:0000256" key="4">
    <source>
        <dbReference type="PIRSR" id="PIRSR001227-1"/>
    </source>
</evidence>
<dbReference type="EMBL" id="WKJJ01000014">
    <property type="protein sequence ID" value="MRV74309.1"/>
    <property type="molecule type" value="Genomic_DNA"/>
</dbReference>
<gene>
    <name evidence="6" type="ORF">GJ700_21620</name>
</gene>
<proteinExistence type="inferred from homology"/>
<comment type="cofactor">
    <cofactor evidence="5">
        <name>Ca(2+)</name>
        <dbReference type="ChEBI" id="CHEBI:29108"/>
    </cofactor>
    <text evidence="5">Binds 1 Ca(2+) ion per dimer.</text>
</comment>
<dbReference type="CDD" id="cd03747">
    <property type="entry name" value="Ntn_PGA_like"/>
    <property type="match status" value="1"/>
</dbReference>
<dbReference type="Proteomes" id="UP000446768">
    <property type="component" value="Unassembled WGS sequence"/>
</dbReference>
<dbReference type="Gene3D" id="3.60.20.10">
    <property type="entry name" value="Glutamine Phosphoribosylpyrophosphate, subunit 1, domain 1"/>
    <property type="match status" value="1"/>
</dbReference>
<evidence type="ECO:0000256" key="5">
    <source>
        <dbReference type="PIRSR" id="PIRSR001227-2"/>
    </source>
</evidence>
<accession>A0A7X2LVW9</accession>
<dbReference type="AlphaFoldDB" id="A0A7X2LVW9"/>
<comment type="similarity">
    <text evidence="1">Belongs to the peptidase S45 family.</text>
</comment>
<keyword evidence="7" id="KW-1185">Reference proteome</keyword>
<sequence>MRKAGLGTWMKRVVVGLAVLVALVALAVWFFLRGSLAQLDGRRTVPGLSADVTIARDGQGVPTITGASRLDVAYATGFVHAQDRYFQMDLLRRSAAGELSELFGPKALPLDKEHRLHRFRARAQRMVDTMPAAERALLDRYVAGVNDGLNNLGARPFEYGLVGMSPRPWSAADSLLVGWAMFFDLQGAQEARELARGWVKDNTTPEQLAVLLPEATKWDAPLDAADIPAANAPFPAQAPAWWGKAGAVESKRLGLNRPAASLAQAGTGELYGMAQAGGADVTGMVGSNNWAVAGSRSNDGGAIVSDDMHLGFQLPHIWYRAVLMVPHQGESRRIVGVTLPGTPMVIVGSNGHVAWGFTNSYGDYLDLVALATDASRPGQVRTPAGWEKPVVYDEPILVKGAAAEPFKVTETSLGPVRDIGAGDNQRRYALHWVAHVPGAVNFNGMRLESANTLDEALAIATSMGIPAQNFVAGDSKGNIGWTIAGALPKRAQPGIAATFPLTADSAASGWNGLLAPGAYPQVRNPAGGQLSTANSRQLLGAGADLIGDGGFDLGARTRHVRDSVAALGAKTDEKGVYSVALDDRAIFMGTWRERALALLDEQAIAGNPKRQEARALLEKSWSGRASVDSVGYRIARTYMWSLYETLYGGANTELARLNEKSDMMAASTRWPAVIARVLDEQPAGWLPAQYASWKELQLAALDRAVAELTKDGKKLADATWGARNRQIIMHPIANAVPALRGWLSAPADPMPGDSNMPRVAGPKFGQSERMVVSPGHEERGIFNMPGGQSGHPLSPYFLAGHGDWVSGKATPLLPGDTKHMLTFVK</sequence>
<dbReference type="PANTHER" id="PTHR34218:SF4">
    <property type="entry name" value="ACYL-HOMOSERINE LACTONE ACYLASE QUIP"/>
    <property type="match status" value="1"/>
</dbReference>
<name>A0A7X2LVW9_9BURK</name>
<dbReference type="Pfam" id="PF01804">
    <property type="entry name" value="Penicil_amidase"/>
    <property type="match status" value="1"/>
</dbReference>
<feature type="binding site" evidence="5">
    <location>
        <position position="363"/>
    </location>
    <ligand>
        <name>Ca(2+)</name>
        <dbReference type="ChEBI" id="CHEBI:29108"/>
    </ligand>
</feature>
<keyword evidence="5" id="KW-0106">Calcium</keyword>
<dbReference type="Gene3D" id="2.30.120.10">
    <property type="match status" value="1"/>
</dbReference>
<reference evidence="6 7" key="1">
    <citation type="submission" date="2019-11" db="EMBL/GenBank/DDBJ databases">
        <title>Novel species isolated from a subtropical stream in China.</title>
        <authorList>
            <person name="Lu H."/>
        </authorList>
    </citation>
    <scope>NUCLEOTIDE SEQUENCE [LARGE SCALE GENOMIC DNA]</scope>
    <source>
        <strain evidence="6 7">FT92W</strain>
    </source>
</reference>
<dbReference type="GO" id="GO:0017000">
    <property type="term" value="P:antibiotic biosynthetic process"/>
    <property type="evidence" value="ECO:0007669"/>
    <property type="project" value="InterPro"/>
</dbReference>
<dbReference type="InterPro" id="IPR043146">
    <property type="entry name" value="Penicillin_amidase_N_B-knob"/>
</dbReference>
<comment type="caution">
    <text evidence="6">The sequence shown here is derived from an EMBL/GenBank/DDBJ whole genome shotgun (WGS) entry which is preliminary data.</text>
</comment>
<keyword evidence="2" id="KW-0378">Hydrolase</keyword>
<evidence type="ECO:0000313" key="7">
    <source>
        <dbReference type="Proteomes" id="UP000446768"/>
    </source>
</evidence>
<dbReference type="InterPro" id="IPR014395">
    <property type="entry name" value="Pen/GL7ACA/AHL_acylase"/>
</dbReference>
<dbReference type="SUPFAM" id="SSF56235">
    <property type="entry name" value="N-terminal nucleophile aminohydrolases (Ntn hydrolases)"/>
    <property type="match status" value="1"/>
</dbReference>
<protein>
    <submittedName>
        <fullName evidence="6">Penicillin acylase family protein</fullName>
    </submittedName>
</protein>
<dbReference type="GO" id="GO:0016811">
    <property type="term" value="F:hydrolase activity, acting on carbon-nitrogen (but not peptide) bonds, in linear amides"/>
    <property type="evidence" value="ECO:0007669"/>
    <property type="project" value="InterPro"/>
</dbReference>
<dbReference type="InterPro" id="IPR043147">
    <property type="entry name" value="Penicillin_amidase_A-knob"/>
</dbReference>
<evidence type="ECO:0000313" key="6">
    <source>
        <dbReference type="EMBL" id="MRV74309.1"/>
    </source>
</evidence>
<evidence type="ECO:0000256" key="2">
    <source>
        <dbReference type="ARBA" id="ARBA00022801"/>
    </source>
</evidence>